<evidence type="ECO:0000313" key="2">
    <source>
        <dbReference type="EMBL" id="CAH2394767.1"/>
    </source>
</evidence>
<dbReference type="EMBL" id="CAKXZS010000003">
    <property type="protein sequence ID" value="CAH2394767.1"/>
    <property type="molecule type" value="Genomic_DNA"/>
</dbReference>
<reference evidence="2" key="1">
    <citation type="submission" date="2022-03" db="EMBL/GenBank/DDBJ databases">
        <authorList>
            <person name="Brunel B."/>
        </authorList>
    </citation>
    <scope>NUCLEOTIDE SEQUENCE</scope>
    <source>
        <strain evidence="2">STM4922sample</strain>
    </source>
</reference>
<accession>A0ABN8J9G1</accession>
<evidence type="ECO:0000313" key="3">
    <source>
        <dbReference type="Proteomes" id="UP001152604"/>
    </source>
</evidence>
<sequence length="145" mass="15235">MECCNVDNASSLPLFPGLPGSLYGGTDSGGNGRCLPEGHRDQPVRNWFGGPRLEARPRRQGGLKPKLSFRLPLLACASAAALLAAPAANAHETGVPHRQAKAAVAEDSTSVPLFENLGSHSLPCHHRQPAGAGLSGRLRHRSPTH</sequence>
<gene>
    <name evidence="2" type="ORF">MES4922_110211</name>
</gene>
<name>A0ABN8J9G1_9HYPH</name>
<keyword evidence="3" id="KW-1185">Reference proteome</keyword>
<comment type="caution">
    <text evidence="2">The sequence shown here is derived from an EMBL/GenBank/DDBJ whole genome shotgun (WGS) entry which is preliminary data.</text>
</comment>
<dbReference type="Proteomes" id="UP001152604">
    <property type="component" value="Unassembled WGS sequence"/>
</dbReference>
<protein>
    <submittedName>
        <fullName evidence="2">Uncharacterized protein</fullName>
    </submittedName>
</protein>
<evidence type="ECO:0000256" key="1">
    <source>
        <dbReference type="SAM" id="MobiDB-lite"/>
    </source>
</evidence>
<feature type="region of interest" description="Disordered" evidence="1">
    <location>
        <begin position="120"/>
        <end position="145"/>
    </location>
</feature>
<proteinExistence type="predicted"/>
<organism evidence="2 3">
    <name type="scientific">Mesorhizobium ventifaucium</name>
    <dbReference type="NCBI Taxonomy" id="666020"/>
    <lineage>
        <taxon>Bacteria</taxon>
        <taxon>Pseudomonadati</taxon>
        <taxon>Pseudomonadota</taxon>
        <taxon>Alphaproteobacteria</taxon>
        <taxon>Hyphomicrobiales</taxon>
        <taxon>Phyllobacteriaceae</taxon>
        <taxon>Mesorhizobium</taxon>
    </lineage>
</organism>
<feature type="region of interest" description="Disordered" evidence="1">
    <location>
        <begin position="36"/>
        <end position="61"/>
    </location>
</feature>